<protein>
    <submittedName>
        <fullName evidence="1">Protein N-terminal asparagine amidohydrolase isoform X2</fullName>
    </submittedName>
</protein>
<keyword evidence="2" id="KW-1185">Reference proteome</keyword>
<accession>A0A314XLM8</accession>
<dbReference type="PANTHER" id="PTHR12498">
    <property type="entry name" value="N-TERMINAL ASPARAGINE AMIDOHYDROLASE"/>
    <property type="match status" value="1"/>
</dbReference>
<reference evidence="1 2" key="1">
    <citation type="submission" date="2018-02" db="EMBL/GenBank/DDBJ databases">
        <title>Draft genome of wild Prunus yedoensis var. nudiflora.</title>
        <authorList>
            <person name="Baek S."/>
            <person name="Kim J.-H."/>
            <person name="Choi K."/>
            <person name="Kim G.-B."/>
            <person name="Cho A."/>
            <person name="Jang H."/>
            <person name="Shin C.-H."/>
            <person name="Yu H.-J."/>
            <person name="Mun J.-H."/>
        </authorList>
    </citation>
    <scope>NUCLEOTIDE SEQUENCE [LARGE SCALE GENOMIC DNA]</scope>
    <source>
        <strain evidence="2">cv. Jeju island</strain>
        <tissue evidence="1">Leaf</tissue>
    </source>
</reference>
<proteinExistence type="predicted"/>
<keyword evidence="1" id="KW-0378">Hydrolase</keyword>
<organism evidence="1 2">
    <name type="scientific">Prunus yedoensis var. nudiflora</name>
    <dbReference type="NCBI Taxonomy" id="2094558"/>
    <lineage>
        <taxon>Eukaryota</taxon>
        <taxon>Viridiplantae</taxon>
        <taxon>Streptophyta</taxon>
        <taxon>Embryophyta</taxon>
        <taxon>Tracheophyta</taxon>
        <taxon>Spermatophyta</taxon>
        <taxon>Magnoliopsida</taxon>
        <taxon>eudicotyledons</taxon>
        <taxon>Gunneridae</taxon>
        <taxon>Pentapetalae</taxon>
        <taxon>rosids</taxon>
        <taxon>fabids</taxon>
        <taxon>Rosales</taxon>
        <taxon>Rosaceae</taxon>
        <taxon>Amygdaloideae</taxon>
        <taxon>Amygdaleae</taxon>
        <taxon>Prunus</taxon>
    </lineage>
</organism>
<gene>
    <name evidence="1" type="ORF">Pyn_21873</name>
</gene>
<dbReference type="GO" id="GO:0005634">
    <property type="term" value="C:nucleus"/>
    <property type="evidence" value="ECO:0007669"/>
    <property type="project" value="TreeGrafter"/>
</dbReference>
<evidence type="ECO:0000313" key="2">
    <source>
        <dbReference type="Proteomes" id="UP000250321"/>
    </source>
</evidence>
<sequence>MIIVDGLPFSTDTSASPQGRDILAALMEHPALVSASNSFKAIPERRFSVPEESGPEKTPSSKWVYLFQREYATVDPALVDGRERAGESI</sequence>
<dbReference type="STRING" id="2094558.A0A314XLM8"/>
<dbReference type="GO" id="GO:0008418">
    <property type="term" value="F:protein-N-terminal asparagine amidohydrolase activity"/>
    <property type="evidence" value="ECO:0007669"/>
    <property type="project" value="InterPro"/>
</dbReference>
<dbReference type="AlphaFoldDB" id="A0A314XLM8"/>
<dbReference type="EMBL" id="PJQY01002592">
    <property type="protein sequence ID" value="PQP92303.1"/>
    <property type="molecule type" value="Genomic_DNA"/>
</dbReference>
<dbReference type="Proteomes" id="UP000250321">
    <property type="component" value="Unassembled WGS sequence"/>
</dbReference>
<dbReference type="InterPro" id="IPR026750">
    <property type="entry name" value="NTAN1"/>
</dbReference>
<comment type="caution">
    <text evidence="1">The sequence shown here is derived from an EMBL/GenBank/DDBJ whole genome shotgun (WGS) entry which is preliminary data.</text>
</comment>
<evidence type="ECO:0000313" key="1">
    <source>
        <dbReference type="EMBL" id="PQP92303.1"/>
    </source>
</evidence>
<dbReference type="GO" id="GO:0006511">
    <property type="term" value="P:ubiquitin-dependent protein catabolic process"/>
    <property type="evidence" value="ECO:0007669"/>
    <property type="project" value="TreeGrafter"/>
</dbReference>
<dbReference type="PANTHER" id="PTHR12498:SF0">
    <property type="entry name" value="PROTEIN N-TERMINAL ASPARAGINE AMIDOHYDROLASE"/>
    <property type="match status" value="1"/>
</dbReference>
<name>A0A314XLM8_PRUYE</name>
<dbReference type="OrthoDB" id="539995at2759"/>